<name>H9AY16_ECOLX</name>
<dbReference type="AlphaFoldDB" id="H9AY16"/>
<dbReference type="EMBL" id="JN935899">
    <property type="protein sequence ID" value="AFC60931.1"/>
    <property type="molecule type" value="Genomic_DNA"/>
</dbReference>
<gene>
    <name evidence="1" type="ORF">ec14_43</name>
</gene>
<keyword evidence="1" id="KW-0614">Plasmid</keyword>
<geneLocation type="plasmid" evidence="1">
    <name>pEC14_35</name>
</geneLocation>
<evidence type="ECO:0000313" key="1">
    <source>
        <dbReference type="EMBL" id="AFC60931.1"/>
    </source>
</evidence>
<protein>
    <submittedName>
        <fullName evidence="1">Uncharacterized protein</fullName>
    </submittedName>
</protein>
<sequence>MFYQLQCNCGILDFRECRIVTCVVHSLIKMHCQRETFCIQYIFTDLALLEFEQQFLSFVFDFSDSFHFFSRPCGLLEPGREPFPTNKFIIPSYDGDNIFFSLLCKD</sequence>
<reference evidence="1" key="1">
    <citation type="journal article" date="2012" name="Plasmid">
        <title>Expansion of the IncX plasmid family for improved identification and typing of novel plasmids in drug-resistant Enterobacteriaceae.</title>
        <authorList>
            <person name="Johnson T.J."/>
            <person name="Bielak E.M."/>
            <person name="Fortini D."/>
            <person name="Hansen L.H."/>
            <person name="Hasman H."/>
            <person name="Debroy C."/>
            <person name="Nolan L.K."/>
            <person name="Carattoli A."/>
        </authorList>
    </citation>
    <scope>NUCLEOTIDE SEQUENCE</scope>
    <source>
        <strain evidence="1">EC14</strain>
        <plasmid evidence="1">pEC14_35</plasmid>
    </source>
</reference>
<proteinExistence type="predicted"/>
<accession>H9AY16</accession>
<organism evidence="1">
    <name type="scientific">Escherichia coli</name>
    <dbReference type="NCBI Taxonomy" id="562"/>
    <lineage>
        <taxon>Bacteria</taxon>
        <taxon>Pseudomonadati</taxon>
        <taxon>Pseudomonadota</taxon>
        <taxon>Gammaproteobacteria</taxon>
        <taxon>Enterobacterales</taxon>
        <taxon>Enterobacteriaceae</taxon>
        <taxon>Escherichia</taxon>
    </lineage>
</organism>